<proteinExistence type="predicted"/>
<accession>A0ABT6R834</accession>
<dbReference type="Pfam" id="PF08811">
    <property type="entry name" value="DUF1800"/>
    <property type="match status" value="1"/>
</dbReference>
<sequence length="558" mass="64709">MSITRRDIFKSFLPKKDSIKWQEVSFPDIASGLETYKKPWDESAVRHLLRRTQFGAPVAEVEYFKKHSAKKAVKELLDTTVNNPAPPVNNYNDDKVTDEQVPLGQTWVNATNNSGMLTGRRIRSFKSWWTMQMITQNRSIHEKMVLFWHNHFATQTETIRHPQFIYQHNLLLRKYALGNFKEMTKAITTDPAMLRYLNGALNTKKAPDENYGRELQELFTIGKGPGSHYTEADVKAAARVLTGYKIRPLMQDSAFDPLRHDDGDKQFSAFYGNTVIKGRSGKDGQQEVDDLMNMIFDQPEVAKFICRKLYVFFVYSNITPAVEQHIISPLADIFRKHNYEIKPVLEKLLTSKHFFDVANRGAIIKSPVEFIVNLCREYNVSFPAEANYMSRYDAFEFMFLRSAYMQQNIGDPPNVAGWQAYYESPAFYKLWVNSDTLPKRNQFSDRMVLFGYRTKSQGDFVGIDLIAFAKSLQSPENPDMLIQGSVQYLLGTNLPNDQQQFIKTSILLSNLQDMADHYWTNIWTSYIQNPTKENKTIVETKLRQLYKYLMDLPEYQLC</sequence>
<dbReference type="Proteomes" id="UP001226434">
    <property type="component" value="Unassembled WGS sequence"/>
</dbReference>
<keyword evidence="2" id="KW-1185">Reference proteome</keyword>
<evidence type="ECO:0000313" key="1">
    <source>
        <dbReference type="EMBL" id="MDI3318715.1"/>
    </source>
</evidence>
<comment type="caution">
    <text evidence="1">The sequence shown here is derived from an EMBL/GenBank/DDBJ whole genome shotgun (WGS) entry which is preliminary data.</text>
</comment>
<name>A0ABT6R834_9BACT</name>
<gene>
    <name evidence="1" type="ORF">QJ048_02965</name>
</gene>
<protein>
    <submittedName>
        <fullName evidence="1">DUF1800 domain-containing protein</fullName>
    </submittedName>
</protein>
<dbReference type="EMBL" id="JASBRG010000001">
    <property type="protein sequence ID" value="MDI3318715.1"/>
    <property type="molecule type" value="Genomic_DNA"/>
</dbReference>
<reference evidence="1 2" key="1">
    <citation type="submission" date="2023-05" db="EMBL/GenBank/DDBJ databases">
        <title>Genome sequence of Pinibacter sp. MAH-24.</title>
        <authorList>
            <person name="Huq M.A."/>
        </authorList>
    </citation>
    <scope>NUCLEOTIDE SEQUENCE [LARGE SCALE GENOMIC DNA]</scope>
    <source>
        <strain evidence="1 2">MAH-24</strain>
    </source>
</reference>
<evidence type="ECO:0000313" key="2">
    <source>
        <dbReference type="Proteomes" id="UP001226434"/>
    </source>
</evidence>
<organism evidence="1 2">
    <name type="scientific">Pinibacter soli</name>
    <dbReference type="NCBI Taxonomy" id="3044211"/>
    <lineage>
        <taxon>Bacteria</taxon>
        <taxon>Pseudomonadati</taxon>
        <taxon>Bacteroidota</taxon>
        <taxon>Chitinophagia</taxon>
        <taxon>Chitinophagales</taxon>
        <taxon>Chitinophagaceae</taxon>
        <taxon>Pinibacter</taxon>
    </lineage>
</organism>
<dbReference type="RefSeq" id="WP_282332841.1">
    <property type="nucleotide sequence ID" value="NZ_JASBRG010000001.1"/>
</dbReference>
<dbReference type="InterPro" id="IPR014917">
    <property type="entry name" value="DUF1800"/>
</dbReference>